<name>A0A8T2YDF9_POPDE</name>
<organism evidence="1 2">
    <name type="scientific">Populus deltoides</name>
    <name type="common">Eastern poplar</name>
    <name type="synonym">Eastern cottonwood</name>
    <dbReference type="NCBI Taxonomy" id="3696"/>
    <lineage>
        <taxon>Eukaryota</taxon>
        <taxon>Viridiplantae</taxon>
        <taxon>Streptophyta</taxon>
        <taxon>Embryophyta</taxon>
        <taxon>Tracheophyta</taxon>
        <taxon>Spermatophyta</taxon>
        <taxon>Magnoliopsida</taxon>
        <taxon>eudicotyledons</taxon>
        <taxon>Gunneridae</taxon>
        <taxon>Pentapetalae</taxon>
        <taxon>rosids</taxon>
        <taxon>fabids</taxon>
        <taxon>Malpighiales</taxon>
        <taxon>Salicaceae</taxon>
        <taxon>Saliceae</taxon>
        <taxon>Populus</taxon>
    </lineage>
</organism>
<evidence type="ECO:0000313" key="2">
    <source>
        <dbReference type="Proteomes" id="UP000807159"/>
    </source>
</evidence>
<dbReference type="AlphaFoldDB" id="A0A8T2YDF9"/>
<gene>
    <name evidence="1" type="ORF">H0E87_014487</name>
</gene>
<reference evidence="1" key="1">
    <citation type="journal article" date="2021" name="J. Hered.">
        <title>Genome Assembly of Salicaceae Populus deltoides (Eastern Cottonwood) I-69 Based on Nanopore Sequencing and Hi-C Technologies.</title>
        <authorList>
            <person name="Bai S."/>
            <person name="Wu H."/>
            <person name="Zhang J."/>
            <person name="Pan Z."/>
            <person name="Zhao W."/>
            <person name="Li Z."/>
            <person name="Tong C."/>
        </authorList>
    </citation>
    <scope>NUCLEOTIDE SEQUENCE</scope>
    <source>
        <tissue evidence="1">Leaf</tissue>
    </source>
</reference>
<keyword evidence="2" id="KW-1185">Reference proteome</keyword>
<protein>
    <submittedName>
        <fullName evidence="1">Uncharacterized protein</fullName>
    </submittedName>
</protein>
<evidence type="ECO:0000313" key="1">
    <source>
        <dbReference type="EMBL" id="KAH8503194.1"/>
    </source>
</evidence>
<accession>A0A8T2YDF9</accession>
<dbReference type="EMBL" id="JACEGQ020000007">
    <property type="protein sequence ID" value="KAH8503194.1"/>
    <property type="molecule type" value="Genomic_DNA"/>
</dbReference>
<comment type="caution">
    <text evidence="1">The sequence shown here is derived from an EMBL/GenBank/DDBJ whole genome shotgun (WGS) entry which is preliminary data.</text>
</comment>
<dbReference type="Proteomes" id="UP000807159">
    <property type="component" value="Chromosome 7"/>
</dbReference>
<proteinExistence type="predicted"/>
<sequence length="102" mass="11230">MKCNEQRGVVIELELGGWLHARYTSLHSFVSVGDLLAGALQIVMCNATNVSVKDRSCKKIHQVQVTTGANEKARPRIRWTLISQGQGIYHSALAGRNDNGRV</sequence>